<gene>
    <name evidence="4" type="ORF">QYB95_00395</name>
</gene>
<dbReference type="Pfam" id="PF19305">
    <property type="entry name" value="MmgE_PrpD_C"/>
    <property type="match status" value="1"/>
</dbReference>
<evidence type="ECO:0000313" key="5">
    <source>
        <dbReference type="Proteomes" id="UP001172743"/>
    </source>
</evidence>
<accession>A0ABT8GM43</accession>
<feature type="domain" description="MmgE/PrpD N-terminal" evidence="2">
    <location>
        <begin position="63"/>
        <end position="162"/>
    </location>
</feature>
<dbReference type="InterPro" id="IPR036148">
    <property type="entry name" value="MmgE/PrpD_sf"/>
</dbReference>
<dbReference type="Gene3D" id="3.30.1330.120">
    <property type="entry name" value="2-methylcitrate dehydratase PrpD"/>
    <property type="match status" value="1"/>
</dbReference>
<organism evidence="4 5">
    <name type="scientific">Ureibacillus aquaedulcis</name>
    <dbReference type="NCBI Taxonomy" id="3058421"/>
    <lineage>
        <taxon>Bacteria</taxon>
        <taxon>Bacillati</taxon>
        <taxon>Bacillota</taxon>
        <taxon>Bacilli</taxon>
        <taxon>Bacillales</taxon>
        <taxon>Caryophanaceae</taxon>
        <taxon>Ureibacillus</taxon>
    </lineage>
</organism>
<dbReference type="InterPro" id="IPR045337">
    <property type="entry name" value="MmgE_PrpD_C"/>
</dbReference>
<keyword evidence="5" id="KW-1185">Reference proteome</keyword>
<name>A0ABT8GM43_9BACL</name>
<evidence type="ECO:0000256" key="1">
    <source>
        <dbReference type="ARBA" id="ARBA00006174"/>
    </source>
</evidence>
<dbReference type="Pfam" id="PF03972">
    <property type="entry name" value="MmgE_PrpD_N"/>
    <property type="match status" value="1"/>
</dbReference>
<evidence type="ECO:0000313" key="4">
    <source>
        <dbReference type="EMBL" id="MDN4491981.1"/>
    </source>
</evidence>
<dbReference type="PANTHER" id="PTHR16943:SF8">
    <property type="entry name" value="2-METHYLCITRATE DEHYDRATASE"/>
    <property type="match status" value="1"/>
</dbReference>
<dbReference type="InterPro" id="IPR042188">
    <property type="entry name" value="MmgE/PrpD_sf_2"/>
</dbReference>
<proteinExistence type="inferred from homology"/>
<dbReference type="EMBL" id="JAUHTQ010000001">
    <property type="protein sequence ID" value="MDN4491981.1"/>
    <property type="molecule type" value="Genomic_DNA"/>
</dbReference>
<dbReference type="SUPFAM" id="SSF103378">
    <property type="entry name" value="2-methylcitrate dehydratase PrpD"/>
    <property type="match status" value="1"/>
</dbReference>
<evidence type="ECO:0000259" key="3">
    <source>
        <dbReference type="Pfam" id="PF19305"/>
    </source>
</evidence>
<dbReference type="InterPro" id="IPR005656">
    <property type="entry name" value="MmgE_PrpD"/>
</dbReference>
<protein>
    <submittedName>
        <fullName evidence="4">MmgE/PrpD family protein</fullName>
    </submittedName>
</protein>
<sequence>MYDHLIKYYNSFNLEKTPEEIISKAKLLILDSLGLMLNAQNSTKLQHLYTHHDEEPTILFKSFIDGTLLVSNELDEGNVLAKGHPACHFTPALINLAIHHNVSTKNLLEAFIVGYEISARIGEIIQLKPGIHPHANWGMIGGAFAIAKLFQWKEQSKILNAVFLASQFAFPTLWDSVFEGKEVRNLLIGFNNLTLSLLSKIIEAGYEGSDKSIEILYKDILGTKFDIEKFNTDFSYNYLEMSYFKIYDFCRFCHGPIDGILKILQDNQNLKLSDIKRIDVYTYRSAAILDSQYCENEFAGKFSIPYAISKTILLNKRINVAHDLINQFSKNVHVHDSEEFNLLLPKIRATKIRLTTHKGIELESELSTALGDGNTDNLDKLVIDKFESNASTIFSNIEVSFLKDFILNLHRENNMSDLEFLLRRETNGMGC</sequence>
<dbReference type="RefSeq" id="WP_301136094.1">
    <property type="nucleotide sequence ID" value="NZ_JAUHTQ010000001.1"/>
</dbReference>
<feature type="domain" description="MmgE/PrpD C-terminal" evidence="3">
    <location>
        <begin position="249"/>
        <end position="398"/>
    </location>
</feature>
<comment type="similarity">
    <text evidence="1">Belongs to the PrpD family.</text>
</comment>
<reference evidence="4" key="1">
    <citation type="submission" date="2023-07" db="EMBL/GenBank/DDBJ databases">
        <title>Ureibacillus sp. isolated from freshwater well.</title>
        <authorList>
            <person name="Kirdat K."/>
            <person name="Bhatt A."/>
            <person name="Teware R."/>
            <person name="Bhavsar Y."/>
            <person name="Yadav A."/>
        </authorList>
    </citation>
    <scope>NUCLEOTIDE SEQUENCE</scope>
    <source>
        <strain evidence="4">BA0131</strain>
    </source>
</reference>
<evidence type="ECO:0000259" key="2">
    <source>
        <dbReference type="Pfam" id="PF03972"/>
    </source>
</evidence>
<dbReference type="Proteomes" id="UP001172743">
    <property type="component" value="Unassembled WGS sequence"/>
</dbReference>
<comment type="caution">
    <text evidence="4">The sequence shown here is derived from an EMBL/GenBank/DDBJ whole genome shotgun (WGS) entry which is preliminary data.</text>
</comment>
<dbReference type="PANTHER" id="PTHR16943">
    <property type="entry name" value="2-METHYLCITRATE DEHYDRATASE-RELATED"/>
    <property type="match status" value="1"/>
</dbReference>
<dbReference type="InterPro" id="IPR042183">
    <property type="entry name" value="MmgE/PrpD_sf_1"/>
</dbReference>
<dbReference type="Gene3D" id="1.10.4100.10">
    <property type="entry name" value="2-methylcitrate dehydratase PrpD"/>
    <property type="match status" value="1"/>
</dbReference>
<dbReference type="InterPro" id="IPR045336">
    <property type="entry name" value="MmgE_PrpD_N"/>
</dbReference>